<evidence type="ECO:0000313" key="1">
    <source>
        <dbReference type="EMBL" id="SFB88002.1"/>
    </source>
</evidence>
<gene>
    <name evidence="1" type="ORF">SAMN05660443_0691</name>
</gene>
<keyword evidence="2" id="KW-1185">Reference proteome</keyword>
<proteinExistence type="predicted"/>
<evidence type="ECO:0000313" key="2">
    <source>
        <dbReference type="Proteomes" id="UP000199058"/>
    </source>
</evidence>
<dbReference type="AlphaFoldDB" id="A0A1I1EMW8"/>
<sequence length="51" mass="5682">MLFFEAVEAVKEIDIKWFQALSTGLMLKVELKAIAFFSNSQANDAGSSQQQ</sequence>
<dbReference type="RefSeq" id="WP_177203455.1">
    <property type="nucleotide sequence ID" value="NZ_FOLH01000001.1"/>
</dbReference>
<name>A0A1I1EMW8_9GAMM</name>
<protein>
    <submittedName>
        <fullName evidence="1">Uncharacterized protein</fullName>
    </submittedName>
</protein>
<dbReference type="STRING" id="1122252.SAMN05660443_0691"/>
<organism evidence="1 2">
    <name type="scientific">Marinospirillum celere</name>
    <dbReference type="NCBI Taxonomy" id="1122252"/>
    <lineage>
        <taxon>Bacteria</taxon>
        <taxon>Pseudomonadati</taxon>
        <taxon>Pseudomonadota</taxon>
        <taxon>Gammaproteobacteria</taxon>
        <taxon>Oceanospirillales</taxon>
        <taxon>Oceanospirillaceae</taxon>
        <taxon>Marinospirillum</taxon>
    </lineage>
</organism>
<accession>A0A1I1EMW8</accession>
<dbReference type="Proteomes" id="UP000199058">
    <property type="component" value="Unassembled WGS sequence"/>
</dbReference>
<reference evidence="1 2" key="1">
    <citation type="submission" date="2016-10" db="EMBL/GenBank/DDBJ databases">
        <authorList>
            <person name="de Groot N.N."/>
        </authorList>
    </citation>
    <scope>NUCLEOTIDE SEQUENCE [LARGE SCALE GENOMIC DNA]</scope>
    <source>
        <strain evidence="1 2">DSM 18438</strain>
    </source>
</reference>
<dbReference type="EMBL" id="FOLH01000001">
    <property type="protein sequence ID" value="SFB88002.1"/>
    <property type="molecule type" value="Genomic_DNA"/>
</dbReference>